<dbReference type="RefSeq" id="WP_116069897.1">
    <property type="nucleotide sequence ID" value="NZ_BONB01000037.1"/>
</dbReference>
<dbReference type="AlphaFoldDB" id="A0A3D9ZMZ1"/>
<dbReference type="Proteomes" id="UP000256913">
    <property type="component" value="Unassembled WGS sequence"/>
</dbReference>
<dbReference type="OrthoDB" id="3648123at2"/>
<dbReference type="SUPFAM" id="SSF48452">
    <property type="entry name" value="TPR-like"/>
    <property type="match status" value="1"/>
</dbReference>
<evidence type="ECO:0000313" key="3">
    <source>
        <dbReference type="Proteomes" id="UP000256913"/>
    </source>
</evidence>
<sequence>MARVFISSASGALAPYRQAAVDVCHRLGLVPVHMEEFPPDRLAPLEVCRGRVETADVFVLLLAHRYGSRPVGESRSYTELEYSWALERPAMAVLPFVVDSSFPWPPPDVDHGADGAALARFIERVKKAHTAKRLADLAAFREDLLLALRPYEPQRPGLTSGGIPAPPTLHAMPPYVGSAPFTGRSADLAALDEWSRSDDPVLVVEAIGGTGKSAMTWEWASTGSMDQAGRLWWSFYDGSASMTRFLQEVLAYVSRRPRGEVAKMPLADLGAEVLSALRSRPYLLVLDGFERLLGAYHRLDPSKVRDDEVESTKRSMIDPAAEEVLRELTAAGPSKILISTRLMPDALQGRFGAIMPGVRHLRLPGLTDRDTVSLLDRLGVRGSTAALNGFFHRLENHPLLIGIVAGLVRDYRPDPGGFERWLADPTAGAALALPELDLTQRRTHILAAALADLPPPSHRLLSWISVLAGAVEWSALEAINPFRPAPPAPAEPDLDAFGPPPLSFGPDRDPGPSAAAEIAVRQRREWLSSEPVVRAKAQLDLALRDLEERGLLWWDRAANSYDLHPIIRAYVHDRLDGSERVRANLAVRDHFAALPPEDPEQAASVEDLRQTITIFRALVGAGLLLQAAMHWARHLQDALLVDLGVYPAVIELLAPLARDESFATRSALTIAYAWQDRFPEAIDHEVGILSRLLEADDDFNMLSSLNRLAEVVGAGGSLLAESRLVALQADLLIAKGDDPDQVPDLLYDLALAHERRGELTAARGLIERAERLPDPTDNPWHRGLLHLVTLRLAMRDEVARRTLSTADFTRVADGMVTLQNRVRLAALRCRFEIQRDDFTAALISAEQHERLARNAGINTTAAVHAFLLARLGRIAEADAALAETLTRLPRLPFVRRPHYDLALALRERGRLHEAVAHAVDAYRQSWSEGPPYHHHWDLTEAHELLTQPGVAPPDLPVTDPATVKVPMEKEIRAYIVRTRERRAHS</sequence>
<gene>
    <name evidence="2" type="ORF">DFJ67_4653</name>
</gene>
<dbReference type="SUPFAM" id="SSF52540">
    <property type="entry name" value="P-loop containing nucleoside triphosphate hydrolases"/>
    <property type="match status" value="1"/>
</dbReference>
<proteinExistence type="predicted"/>
<feature type="domain" description="DUF4062" evidence="1">
    <location>
        <begin position="3"/>
        <end position="85"/>
    </location>
</feature>
<keyword evidence="3" id="KW-1185">Reference proteome</keyword>
<dbReference type="Pfam" id="PF13271">
    <property type="entry name" value="DUF4062"/>
    <property type="match status" value="1"/>
</dbReference>
<evidence type="ECO:0000313" key="2">
    <source>
        <dbReference type="EMBL" id="REF98635.1"/>
    </source>
</evidence>
<evidence type="ECO:0000259" key="1">
    <source>
        <dbReference type="Pfam" id="PF13271"/>
    </source>
</evidence>
<dbReference type="EMBL" id="QUMQ01000001">
    <property type="protein sequence ID" value="REF98635.1"/>
    <property type="molecule type" value="Genomic_DNA"/>
</dbReference>
<dbReference type="Gene3D" id="3.40.50.300">
    <property type="entry name" value="P-loop containing nucleotide triphosphate hydrolases"/>
    <property type="match status" value="1"/>
</dbReference>
<reference evidence="2 3" key="1">
    <citation type="submission" date="2018-08" db="EMBL/GenBank/DDBJ databases">
        <title>Sequencing the genomes of 1000 actinobacteria strains.</title>
        <authorList>
            <person name="Klenk H.-P."/>
        </authorList>
    </citation>
    <scope>NUCLEOTIDE SEQUENCE [LARGE SCALE GENOMIC DNA]</scope>
    <source>
        <strain evidence="2 3">DSM 44099</strain>
    </source>
</reference>
<dbReference type="InterPro" id="IPR025139">
    <property type="entry name" value="DUF4062"/>
</dbReference>
<organism evidence="2 3">
    <name type="scientific">Asanoa ferruginea</name>
    <dbReference type="NCBI Taxonomy" id="53367"/>
    <lineage>
        <taxon>Bacteria</taxon>
        <taxon>Bacillati</taxon>
        <taxon>Actinomycetota</taxon>
        <taxon>Actinomycetes</taxon>
        <taxon>Micromonosporales</taxon>
        <taxon>Micromonosporaceae</taxon>
        <taxon>Asanoa</taxon>
    </lineage>
</organism>
<name>A0A3D9ZMZ1_9ACTN</name>
<accession>A0A3D9ZMZ1</accession>
<protein>
    <submittedName>
        <fullName evidence="2">Uncharacterized protein DUF4062</fullName>
    </submittedName>
</protein>
<dbReference type="InterPro" id="IPR027417">
    <property type="entry name" value="P-loop_NTPase"/>
</dbReference>
<dbReference type="Gene3D" id="1.25.40.10">
    <property type="entry name" value="Tetratricopeptide repeat domain"/>
    <property type="match status" value="1"/>
</dbReference>
<dbReference type="InterPro" id="IPR011990">
    <property type="entry name" value="TPR-like_helical_dom_sf"/>
</dbReference>
<comment type="caution">
    <text evidence="2">The sequence shown here is derived from an EMBL/GenBank/DDBJ whole genome shotgun (WGS) entry which is preliminary data.</text>
</comment>